<comment type="subunit">
    <text evidence="13">Acetyl-CoA carboxylase is a heterohexamer composed of biotin carboxyl carrier protein (AccB), biotin carboxylase (AccC) and two subunits each of ACCase subunit alpha (AccA) and ACCase subunit beta (AccD).</text>
</comment>
<feature type="binding site" evidence="13">
    <location>
        <position position="53"/>
    </location>
    <ligand>
        <name>Zn(2+)</name>
        <dbReference type="ChEBI" id="CHEBI:29105"/>
    </ligand>
</feature>
<dbReference type="EC" id="2.1.3.15" evidence="13"/>
<keyword evidence="2 13" id="KW-0444">Lipid biosynthesis</keyword>
<comment type="pathway">
    <text evidence="13">Lipid metabolism; malonyl-CoA biosynthesis; malonyl-CoA from acetyl-CoA: step 1/1.</text>
</comment>
<keyword evidence="10 13" id="KW-0443">Lipid metabolism</keyword>
<evidence type="ECO:0000256" key="5">
    <source>
        <dbReference type="ARBA" id="ARBA00022741"/>
    </source>
</evidence>
<keyword evidence="8 13" id="KW-0862">Zinc</keyword>
<evidence type="ECO:0000256" key="8">
    <source>
        <dbReference type="ARBA" id="ARBA00022833"/>
    </source>
</evidence>
<gene>
    <name evidence="13" type="primary">accD</name>
    <name evidence="15" type="ORF">KEF85_12250</name>
</gene>
<comment type="function">
    <text evidence="12 13">Component of the acetyl coenzyme A carboxylase (ACC) complex. Biotin carboxylase (BC) catalyzes the carboxylation of biotin on its carrier protein (BCCP) and then the CO(2) group is transferred by the transcarboxylase to acetyl-CoA to form malonyl-CoA.</text>
</comment>
<proteinExistence type="inferred from homology"/>
<keyword evidence="4 13" id="KW-0479">Metal-binding</keyword>
<dbReference type="GO" id="GO:0003989">
    <property type="term" value="F:acetyl-CoA carboxylase activity"/>
    <property type="evidence" value="ECO:0007669"/>
    <property type="project" value="InterPro"/>
</dbReference>
<evidence type="ECO:0000256" key="6">
    <source>
        <dbReference type="ARBA" id="ARBA00022771"/>
    </source>
</evidence>
<dbReference type="GO" id="GO:0008270">
    <property type="term" value="F:zinc ion binding"/>
    <property type="evidence" value="ECO:0007669"/>
    <property type="project" value="UniProtKB-UniRule"/>
</dbReference>
<dbReference type="Proteomes" id="UP000676649">
    <property type="component" value="Chromosome"/>
</dbReference>
<keyword evidence="9 13" id="KW-0067">ATP-binding</keyword>
<dbReference type="SUPFAM" id="SSF52096">
    <property type="entry name" value="ClpP/crotonase"/>
    <property type="match status" value="1"/>
</dbReference>
<comment type="catalytic activity">
    <reaction evidence="13">
        <text>N(6)-carboxybiotinyl-L-lysyl-[protein] + acetyl-CoA = N(6)-biotinyl-L-lysyl-[protein] + malonyl-CoA</text>
        <dbReference type="Rhea" id="RHEA:54728"/>
        <dbReference type="Rhea" id="RHEA-COMP:10505"/>
        <dbReference type="Rhea" id="RHEA-COMP:10506"/>
        <dbReference type="ChEBI" id="CHEBI:57288"/>
        <dbReference type="ChEBI" id="CHEBI:57384"/>
        <dbReference type="ChEBI" id="CHEBI:83144"/>
        <dbReference type="ChEBI" id="CHEBI:83145"/>
        <dbReference type="EC" id="2.1.3.15"/>
    </reaction>
</comment>
<evidence type="ECO:0000259" key="14">
    <source>
        <dbReference type="PROSITE" id="PS50980"/>
    </source>
</evidence>
<dbReference type="InterPro" id="IPR034733">
    <property type="entry name" value="AcCoA_carboxyl_beta"/>
</dbReference>
<comment type="subcellular location">
    <subcellularLocation>
        <location evidence="1 13">Cytoplasm</location>
    </subcellularLocation>
</comment>
<reference evidence="15" key="1">
    <citation type="submission" date="2021-04" db="EMBL/GenBank/DDBJ databases">
        <title>Draft genome sequence data of methanotrophic Methylovulum sp. strain S1L and Methylomonas sp. strain S2AM isolated from boreal lake water columns.</title>
        <authorList>
            <person name="Rissanen A.J."/>
            <person name="Mangayil R."/>
            <person name="Svenning M.M."/>
            <person name="Khanongnuch R."/>
        </authorList>
    </citation>
    <scope>NUCLEOTIDE SEQUENCE</scope>
    <source>
        <strain evidence="15">S2AM</strain>
    </source>
</reference>
<keyword evidence="13" id="KW-0963">Cytoplasm</keyword>
<evidence type="ECO:0000313" key="16">
    <source>
        <dbReference type="Proteomes" id="UP000676649"/>
    </source>
</evidence>
<feature type="domain" description="CoA carboxyltransferase N-terminal" evidence="14">
    <location>
        <begin position="27"/>
        <end position="296"/>
    </location>
</feature>
<evidence type="ECO:0000256" key="3">
    <source>
        <dbReference type="ARBA" id="ARBA00022679"/>
    </source>
</evidence>
<keyword evidence="16" id="KW-1185">Reference proteome</keyword>
<dbReference type="InterPro" id="IPR029045">
    <property type="entry name" value="ClpP/crotonase-like_dom_sf"/>
</dbReference>
<keyword evidence="11 13" id="KW-0275">Fatty acid biosynthesis</keyword>
<dbReference type="GO" id="GO:0009329">
    <property type="term" value="C:acetate CoA-transferase complex"/>
    <property type="evidence" value="ECO:0007669"/>
    <property type="project" value="TreeGrafter"/>
</dbReference>
<accession>A0A975R886</accession>
<feature type="binding site" evidence="13">
    <location>
        <position position="31"/>
    </location>
    <ligand>
        <name>Zn(2+)</name>
        <dbReference type="ChEBI" id="CHEBI:29105"/>
    </ligand>
</feature>
<dbReference type="RefSeq" id="WP_215580967.1">
    <property type="nucleotide sequence ID" value="NZ_CP073754.1"/>
</dbReference>
<dbReference type="GO" id="GO:0006633">
    <property type="term" value="P:fatty acid biosynthetic process"/>
    <property type="evidence" value="ECO:0007669"/>
    <property type="project" value="UniProtKB-KW"/>
</dbReference>
<comment type="similarity">
    <text evidence="13">Belongs to the AccD/PCCB family.</text>
</comment>
<evidence type="ECO:0000256" key="7">
    <source>
        <dbReference type="ARBA" id="ARBA00022832"/>
    </source>
</evidence>
<dbReference type="PANTHER" id="PTHR42995">
    <property type="entry name" value="ACETYL-COENZYME A CARBOXYLASE CARBOXYL TRANSFERASE SUBUNIT BETA, CHLOROPLASTIC"/>
    <property type="match status" value="1"/>
</dbReference>
<dbReference type="GO" id="GO:0005524">
    <property type="term" value="F:ATP binding"/>
    <property type="evidence" value="ECO:0007669"/>
    <property type="project" value="UniProtKB-KW"/>
</dbReference>
<evidence type="ECO:0000256" key="10">
    <source>
        <dbReference type="ARBA" id="ARBA00023098"/>
    </source>
</evidence>
<dbReference type="HAMAP" id="MF_01395">
    <property type="entry name" value="AcetylCoA_CT_beta"/>
    <property type="match status" value="1"/>
</dbReference>
<feature type="binding site" evidence="13">
    <location>
        <position position="34"/>
    </location>
    <ligand>
        <name>Zn(2+)</name>
        <dbReference type="ChEBI" id="CHEBI:29105"/>
    </ligand>
</feature>
<dbReference type="PRINTS" id="PR01070">
    <property type="entry name" value="ACCCTRFRASEB"/>
</dbReference>
<keyword evidence="6 13" id="KW-0863">Zinc-finger</keyword>
<evidence type="ECO:0000313" key="15">
    <source>
        <dbReference type="EMBL" id="QWF70115.1"/>
    </source>
</evidence>
<evidence type="ECO:0000256" key="13">
    <source>
        <dbReference type="HAMAP-Rule" id="MF_01395"/>
    </source>
</evidence>
<dbReference type="InterPro" id="IPR000438">
    <property type="entry name" value="Acetyl_CoA_COase_Trfase_b_su"/>
</dbReference>
<dbReference type="KEGG" id="mpad:KEF85_12250"/>
<evidence type="ECO:0000256" key="12">
    <source>
        <dbReference type="ARBA" id="ARBA00025280"/>
    </source>
</evidence>
<dbReference type="Pfam" id="PF17848">
    <property type="entry name" value="Zn_ribbon_ACC"/>
    <property type="match status" value="1"/>
</dbReference>
<dbReference type="AlphaFoldDB" id="A0A975R886"/>
<sequence>MSWFEKLVPSIIRTEVSQKRTSVPEGLWSKCPRCDAILYNAELVKNFHVCPKCEHHLRLPARARLDMFLDTADRVEIGAGLKSSDPLKFKDSKRYKDRLAAAQKQSNESEALVVMKGKLKGRGIVAAAFDFGFMGGSMGSVVGERFVRGVNESLKARVPFVVFTASGGARMQESLFSLFQMSKTSAALTRLADAGIPYISYMTDPTMGGVSASLAMLGDLNVAEPDALIGFAGPRVIEQTVREKLPEGFQRSEFLQEHGAIDMIIERRDMRDKIAEILAILFPEAGRLQPISVQEDSGELAPIPIDPVINSFN</sequence>
<dbReference type="NCBIfam" id="TIGR00515">
    <property type="entry name" value="accD"/>
    <property type="match status" value="1"/>
</dbReference>
<evidence type="ECO:0000256" key="2">
    <source>
        <dbReference type="ARBA" id="ARBA00022516"/>
    </source>
</evidence>
<evidence type="ECO:0000256" key="11">
    <source>
        <dbReference type="ARBA" id="ARBA00023160"/>
    </source>
</evidence>
<keyword evidence="3 13" id="KW-0808">Transferase</keyword>
<dbReference type="PROSITE" id="PS50980">
    <property type="entry name" value="COA_CT_NTER"/>
    <property type="match status" value="1"/>
</dbReference>
<keyword evidence="5 13" id="KW-0547">Nucleotide-binding</keyword>
<dbReference type="PANTHER" id="PTHR42995:SF5">
    <property type="entry name" value="ACETYL-COENZYME A CARBOXYLASE CARBOXYL TRANSFERASE SUBUNIT BETA, CHLOROPLASTIC"/>
    <property type="match status" value="1"/>
</dbReference>
<feature type="binding site" evidence="13">
    <location>
        <position position="50"/>
    </location>
    <ligand>
        <name>Zn(2+)</name>
        <dbReference type="ChEBI" id="CHEBI:29105"/>
    </ligand>
</feature>
<feature type="zinc finger region" description="C4-type" evidence="13">
    <location>
        <begin position="31"/>
        <end position="53"/>
    </location>
</feature>
<evidence type="ECO:0000256" key="9">
    <source>
        <dbReference type="ARBA" id="ARBA00022840"/>
    </source>
</evidence>
<dbReference type="InterPro" id="IPR011762">
    <property type="entry name" value="COA_CT_N"/>
</dbReference>
<comment type="cofactor">
    <cofactor evidence="13">
        <name>Zn(2+)</name>
        <dbReference type="ChEBI" id="CHEBI:29105"/>
    </cofactor>
    <text evidence="13">Binds 1 zinc ion per subunit.</text>
</comment>
<dbReference type="Pfam" id="PF01039">
    <property type="entry name" value="Carboxyl_trans"/>
    <property type="match status" value="1"/>
</dbReference>
<evidence type="ECO:0000256" key="4">
    <source>
        <dbReference type="ARBA" id="ARBA00022723"/>
    </source>
</evidence>
<keyword evidence="7 13" id="KW-0276">Fatty acid metabolism</keyword>
<dbReference type="Gene3D" id="3.90.226.10">
    <property type="entry name" value="2-enoyl-CoA Hydratase, Chain A, domain 1"/>
    <property type="match status" value="1"/>
</dbReference>
<organism evidence="15 16">
    <name type="scientific">Methylomonas paludis</name>
    <dbReference type="NCBI Taxonomy" id="1173101"/>
    <lineage>
        <taxon>Bacteria</taxon>
        <taxon>Pseudomonadati</taxon>
        <taxon>Pseudomonadota</taxon>
        <taxon>Gammaproteobacteria</taxon>
        <taxon>Methylococcales</taxon>
        <taxon>Methylococcaceae</taxon>
        <taxon>Methylomonas</taxon>
    </lineage>
</organism>
<dbReference type="GO" id="GO:2001295">
    <property type="term" value="P:malonyl-CoA biosynthetic process"/>
    <property type="evidence" value="ECO:0007669"/>
    <property type="project" value="UniProtKB-UniRule"/>
</dbReference>
<evidence type="ECO:0000256" key="1">
    <source>
        <dbReference type="ARBA" id="ARBA00004496"/>
    </source>
</evidence>
<name>A0A975R886_9GAMM</name>
<dbReference type="EMBL" id="CP073754">
    <property type="protein sequence ID" value="QWF70115.1"/>
    <property type="molecule type" value="Genomic_DNA"/>
</dbReference>
<protein>
    <recommendedName>
        <fullName evidence="13">Acetyl-coenzyme A carboxylase carboxyl transferase subunit beta</fullName>
        <shortName evidence="13">ACCase subunit beta</shortName>
        <shortName evidence="13">Acetyl-CoA carboxylase carboxyltransferase subunit beta</shortName>
        <ecNumber evidence="13">2.1.3.15</ecNumber>
    </recommendedName>
</protein>
<dbReference type="InterPro" id="IPR041010">
    <property type="entry name" value="Znf-ACC"/>
</dbReference>
<keyword evidence="15" id="KW-0436">Ligase</keyword>
<dbReference type="GO" id="GO:0016743">
    <property type="term" value="F:carboxyl- or carbamoyltransferase activity"/>
    <property type="evidence" value="ECO:0007669"/>
    <property type="project" value="UniProtKB-UniRule"/>
</dbReference>